<dbReference type="GO" id="GO:0004065">
    <property type="term" value="F:arylsulfatase activity"/>
    <property type="evidence" value="ECO:0007669"/>
    <property type="project" value="TreeGrafter"/>
</dbReference>
<dbReference type="InterPro" id="IPR000917">
    <property type="entry name" value="Sulfatase_N"/>
</dbReference>
<dbReference type="Gene3D" id="3.40.720.10">
    <property type="entry name" value="Alkaline Phosphatase, subunit A"/>
    <property type="match status" value="1"/>
</dbReference>
<dbReference type="Proteomes" id="UP000346198">
    <property type="component" value="Unassembled WGS sequence"/>
</dbReference>
<proteinExistence type="inferred from homology"/>
<feature type="chain" id="PRO_5028960789" evidence="5">
    <location>
        <begin position="31"/>
        <end position="474"/>
    </location>
</feature>
<sequence length="474" mass="52856">MVIVNVLKQGLLYSVFFVATSLLATSRVCASQPPVVSPPVLSIAEGSNPNIVLIMADDLGAESVGCYGSTVFSTPNLDRMARRGARFENAYGTPSCSPSRAMIMTGQYLNRTGFLERLKTGAGTGLPAHVKTFGHFFQQNGYETGIAGKWHLGDFEDFPDHPAANGFDTYYMYGGYIREESYGYGPPIWENGTFTVLDKSVYGPDLYCDSILTFIEENRDRPFLAYYPMTLVHKPFIAPPMIDDQIKHFFPESASADEKHYALMVSYMDRLVGRVLDKLDELGLAENTLVIFTADNGTPNAITSHIGDLAIKGGKLALIESGYRIPMIATWPGTIPVGTRDSFMTLTDVYPTLAGLTGHTVDHEVDGMDLSHTFLDQPGTDREYVYMAWEGDRYFVRDKRFRLHQDGRLYDIPVSSNETRYSEKHATNPEHADARKRLEGKLAEFKKIKKSDDSYTLAILKTNKKLNTAEEMGR</sequence>
<feature type="domain" description="Sulfatase N-terminal" evidence="6">
    <location>
        <begin position="49"/>
        <end position="358"/>
    </location>
</feature>
<dbReference type="InterPro" id="IPR017850">
    <property type="entry name" value="Alkaline_phosphatase_core_sf"/>
</dbReference>
<evidence type="ECO:0000256" key="2">
    <source>
        <dbReference type="ARBA" id="ARBA00022723"/>
    </source>
</evidence>
<evidence type="ECO:0000256" key="5">
    <source>
        <dbReference type="SAM" id="SignalP"/>
    </source>
</evidence>
<dbReference type="AlphaFoldDB" id="A0A6C2UFU7"/>
<keyword evidence="5" id="KW-0732">Signal</keyword>
<dbReference type="GO" id="GO:0046872">
    <property type="term" value="F:metal ion binding"/>
    <property type="evidence" value="ECO:0007669"/>
    <property type="project" value="UniProtKB-KW"/>
</dbReference>
<reference evidence="7 8" key="1">
    <citation type="submission" date="2019-04" db="EMBL/GenBank/DDBJ databases">
        <authorList>
            <person name="Van Vliet M D."/>
        </authorList>
    </citation>
    <scope>NUCLEOTIDE SEQUENCE [LARGE SCALE GENOMIC DNA]</scope>
    <source>
        <strain evidence="7 8">F21</strain>
    </source>
</reference>
<evidence type="ECO:0000256" key="4">
    <source>
        <dbReference type="ARBA" id="ARBA00022837"/>
    </source>
</evidence>
<evidence type="ECO:0000256" key="3">
    <source>
        <dbReference type="ARBA" id="ARBA00022801"/>
    </source>
</evidence>
<dbReference type="PANTHER" id="PTHR42693">
    <property type="entry name" value="ARYLSULFATASE FAMILY MEMBER"/>
    <property type="match status" value="1"/>
</dbReference>
<dbReference type="Pfam" id="PF00884">
    <property type="entry name" value="Sulfatase"/>
    <property type="match status" value="1"/>
</dbReference>
<keyword evidence="3" id="KW-0378">Hydrolase</keyword>
<evidence type="ECO:0000313" key="7">
    <source>
        <dbReference type="EMBL" id="VGO18301.1"/>
    </source>
</evidence>
<dbReference type="RefSeq" id="WP_136059802.1">
    <property type="nucleotide sequence ID" value="NZ_CAAHFH010000001.1"/>
</dbReference>
<dbReference type="PROSITE" id="PS00523">
    <property type="entry name" value="SULFATASE_1"/>
    <property type="match status" value="1"/>
</dbReference>
<accession>A0A6C2UFU7</accession>
<name>A0A6C2UFU7_9BACT</name>
<evidence type="ECO:0000256" key="1">
    <source>
        <dbReference type="ARBA" id="ARBA00008779"/>
    </source>
</evidence>
<evidence type="ECO:0000313" key="8">
    <source>
        <dbReference type="Proteomes" id="UP000346198"/>
    </source>
</evidence>
<dbReference type="PROSITE" id="PS00149">
    <property type="entry name" value="SULFATASE_2"/>
    <property type="match status" value="1"/>
</dbReference>
<keyword evidence="8" id="KW-1185">Reference proteome</keyword>
<gene>
    <name evidence="7" type="primary">atsA_18</name>
    <name evidence="7" type="ORF">SCARR_00353</name>
</gene>
<dbReference type="InterPro" id="IPR050738">
    <property type="entry name" value="Sulfatase"/>
</dbReference>
<dbReference type="InterPro" id="IPR024607">
    <property type="entry name" value="Sulfatase_CS"/>
</dbReference>
<feature type="signal peptide" evidence="5">
    <location>
        <begin position="1"/>
        <end position="30"/>
    </location>
</feature>
<dbReference type="SUPFAM" id="SSF53649">
    <property type="entry name" value="Alkaline phosphatase-like"/>
    <property type="match status" value="1"/>
</dbReference>
<keyword evidence="2" id="KW-0479">Metal-binding</keyword>
<keyword evidence="4" id="KW-0106">Calcium</keyword>
<organism evidence="7 8">
    <name type="scientific">Pontiella sulfatireligans</name>
    <dbReference type="NCBI Taxonomy" id="2750658"/>
    <lineage>
        <taxon>Bacteria</taxon>
        <taxon>Pseudomonadati</taxon>
        <taxon>Kiritimatiellota</taxon>
        <taxon>Kiritimatiellia</taxon>
        <taxon>Kiritimatiellales</taxon>
        <taxon>Pontiellaceae</taxon>
        <taxon>Pontiella</taxon>
    </lineage>
</organism>
<dbReference type="PANTHER" id="PTHR42693:SF53">
    <property type="entry name" value="ENDO-4-O-SULFATASE"/>
    <property type="match status" value="1"/>
</dbReference>
<evidence type="ECO:0000259" key="6">
    <source>
        <dbReference type="Pfam" id="PF00884"/>
    </source>
</evidence>
<comment type="similarity">
    <text evidence="1">Belongs to the sulfatase family.</text>
</comment>
<dbReference type="EMBL" id="CAAHFH010000001">
    <property type="protein sequence ID" value="VGO18301.1"/>
    <property type="molecule type" value="Genomic_DNA"/>
</dbReference>
<protein>
    <submittedName>
        <fullName evidence="7">Arylsulfatase</fullName>
    </submittedName>
</protein>